<dbReference type="EMBL" id="QXGK01000028">
    <property type="protein sequence ID" value="RSX51328.1"/>
    <property type="molecule type" value="Genomic_DNA"/>
</dbReference>
<reference evidence="2 3" key="1">
    <citation type="submission" date="2018-09" db="EMBL/GenBank/DDBJ databases">
        <title>Characterization of the phylogenetic diversity of five novel species belonging to the genus Bifidobacterium.</title>
        <authorList>
            <person name="Lugli G.A."/>
            <person name="Duranti S."/>
            <person name="Milani C."/>
        </authorList>
    </citation>
    <scope>NUCLEOTIDE SEQUENCE [LARGE SCALE GENOMIC DNA]</scope>
    <source>
        <strain evidence="2 3">2033B</strain>
    </source>
</reference>
<dbReference type="Proteomes" id="UP000287470">
    <property type="component" value="Unassembled WGS sequence"/>
</dbReference>
<protein>
    <submittedName>
        <fullName evidence="2">Uncharacterized protein</fullName>
    </submittedName>
</protein>
<evidence type="ECO:0000313" key="3">
    <source>
        <dbReference type="Proteomes" id="UP000287470"/>
    </source>
</evidence>
<comment type="caution">
    <text evidence="2">The sequence shown here is derived from an EMBL/GenBank/DDBJ whole genome shotgun (WGS) entry which is preliminary data.</text>
</comment>
<gene>
    <name evidence="2" type="ORF">D2E24_1891</name>
</gene>
<feature type="compositionally biased region" description="Basic and acidic residues" evidence="1">
    <location>
        <begin position="14"/>
        <end position="24"/>
    </location>
</feature>
<evidence type="ECO:0000256" key="1">
    <source>
        <dbReference type="SAM" id="MobiDB-lite"/>
    </source>
</evidence>
<feature type="region of interest" description="Disordered" evidence="1">
    <location>
        <begin position="189"/>
        <end position="220"/>
    </location>
</feature>
<evidence type="ECO:0000313" key="2">
    <source>
        <dbReference type="EMBL" id="RSX51328.1"/>
    </source>
</evidence>
<feature type="compositionally biased region" description="Basic residues" evidence="1">
    <location>
        <begin position="1"/>
        <end position="13"/>
    </location>
</feature>
<feature type="region of interest" description="Disordered" evidence="1">
    <location>
        <begin position="1"/>
        <end position="40"/>
    </location>
</feature>
<proteinExistence type="predicted"/>
<accession>A0A430FEZ2</accession>
<dbReference type="AlphaFoldDB" id="A0A430FEZ2"/>
<feature type="non-terminal residue" evidence="2">
    <location>
        <position position="1"/>
    </location>
</feature>
<keyword evidence="3" id="KW-1185">Reference proteome</keyword>
<organism evidence="2 3">
    <name type="scientific">Bifidobacterium samirii</name>
    <dbReference type="NCBI Taxonomy" id="2306974"/>
    <lineage>
        <taxon>Bacteria</taxon>
        <taxon>Bacillati</taxon>
        <taxon>Actinomycetota</taxon>
        <taxon>Actinomycetes</taxon>
        <taxon>Bifidobacteriales</taxon>
        <taxon>Bifidobacteriaceae</taxon>
        <taxon>Bifidobacterium</taxon>
    </lineage>
</organism>
<sequence>AVSGRPRSRRRHPPDHQRQGEKVIPEPATRSRPSGPTKHGNGWGFLTRLLLFVALCGSWSHESAHHTRTAGRTCADGWSACDRHPQRTGAGVGQAESVPAIDSGLCEWLELDVRRDQLSLCRYCYRVGQYEKSPHCFTAGTIFNGSNCWFNARTIILRIPVLDLGRYCDDGIAISREFRRRSSPNRELLHSAQSWRRPRRHDHPHPAKAGLKPLPQGGGR</sequence>
<name>A0A430FEZ2_9BIFI</name>